<dbReference type="AlphaFoldDB" id="A0A160N4Y5"/>
<comment type="function">
    <text evidence="6 9">Catalyzes cyclization of the linear tetrapyrrole, hydroxymethylbilane, to the macrocyclic uroporphyrinogen III.</text>
</comment>
<reference evidence="11 12" key="1">
    <citation type="submission" date="2016-02" db="EMBL/GenBank/DDBJ databases">
        <title>Complete genome sequencing and analysis of ATSB10, Dyella thiooxydans isolated from rhizosphere soil of sunflower (Helianthus annuus L.).</title>
        <authorList>
            <person name="Lee Y."/>
            <person name="Hwangbo K."/>
            <person name="Chung H."/>
            <person name="Yoo J."/>
            <person name="Kim K.Y."/>
            <person name="Sa T.M."/>
            <person name="Um Y."/>
            <person name="Madhaiyan M."/>
        </authorList>
    </citation>
    <scope>NUCLEOTIDE SEQUENCE [LARGE SCALE GENOMIC DNA]</scope>
    <source>
        <strain evidence="11 12">ATSB10</strain>
    </source>
</reference>
<sequence>MSSSPVPLLHGRAVVITRPAGTGASLARRVRALGGRPLLLPGLSLHAIGDGATRAALLRALRAEVVVFTSPAAVRYAAALAPIPAGCVAVGVGQGTARALRRAGIAAPLAPARQDSEGVLALPALQSLTGRPVALVGAAGGRGLLRETLVARGARLDEVHVYTRAAPRLDRRHIAAVRALPADARVLLSSAEALHNLARSLPPEAWAVLKRAVVVVSSERLAEAARIAGFSRMALARSAGATDLLAAAGGDFTLP</sequence>
<accession>A0A160N4Y5</accession>
<evidence type="ECO:0000259" key="10">
    <source>
        <dbReference type="Pfam" id="PF02602"/>
    </source>
</evidence>
<dbReference type="Pfam" id="PF02602">
    <property type="entry name" value="HEM4"/>
    <property type="match status" value="1"/>
</dbReference>
<comment type="similarity">
    <text evidence="2 9">Belongs to the uroporphyrinogen-III synthase family.</text>
</comment>
<organism evidence="11 12">
    <name type="scientific">Dyella thiooxydans</name>
    <dbReference type="NCBI Taxonomy" id="445710"/>
    <lineage>
        <taxon>Bacteria</taxon>
        <taxon>Pseudomonadati</taxon>
        <taxon>Pseudomonadota</taxon>
        <taxon>Gammaproteobacteria</taxon>
        <taxon>Lysobacterales</taxon>
        <taxon>Rhodanobacteraceae</taxon>
        <taxon>Dyella</taxon>
    </lineage>
</organism>
<dbReference type="PATRIC" id="fig|445710.3.peg.3361"/>
<dbReference type="EC" id="4.2.1.75" evidence="3 9"/>
<comment type="catalytic activity">
    <reaction evidence="8 9">
        <text>hydroxymethylbilane = uroporphyrinogen III + H2O</text>
        <dbReference type="Rhea" id="RHEA:18965"/>
        <dbReference type="ChEBI" id="CHEBI:15377"/>
        <dbReference type="ChEBI" id="CHEBI:57308"/>
        <dbReference type="ChEBI" id="CHEBI:57845"/>
        <dbReference type="EC" id="4.2.1.75"/>
    </reaction>
</comment>
<dbReference type="InterPro" id="IPR036108">
    <property type="entry name" value="4pyrrol_syn_uPrphyn_synt_sf"/>
</dbReference>
<evidence type="ECO:0000313" key="11">
    <source>
        <dbReference type="EMBL" id="AND70814.1"/>
    </source>
</evidence>
<dbReference type="PANTHER" id="PTHR38042">
    <property type="entry name" value="UROPORPHYRINOGEN-III SYNTHASE, CHLOROPLASTIC"/>
    <property type="match status" value="1"/>
</dbReference>
<dbReference type="KEGG" id="dtx:ATSB10_33600"/>
<gene>
    <name evidence="11" type="ORF">ATSB10_33600</name>
</gene>
<dbReference type="SUPFAM" id="SSF69618">
    <property type="entry name" value="HemD-like"/>
    <property type="match status" value="1"/>
</dbReference>
<evidence type="ECO:0000256" key="7">
    <source>
        <dbReference type="ARBA" id="ARBA00040167"/>
    </source>
</evidence>
<dbReference type="PANTHER" id="PTHR38042:SF1">
    <property type="entry name" value="UROPORPHYRINOGEN-III SYNTHASE, CHLOROPLASTIC"/>
    <property type="match status" value="1"/>
</dbReference>
<name>A0A160N4Y5_9GAMM</name>
<keyword evidence="12" id="KW-1185">Reference proteome</keyword>
<dbReference type="EMBL" id="CP014841">
    <property type="protein sequence ID" value="AND70814.1"/>
    <property type="molecule type" value="Genomic_DNA"/>
</dbReference>
<evidence type="ECO:0000256" key="2">
    <source>
        <dbReference type="ARBA" id="ARBA00008133"/>
    </source>
</evidence>
<dbReference type="UniPathway" id="UPA00251">
    <property type="reaction ID" value="UER00320"/>
</dbReference>
<evidence type="ECO:0000256" key="8">
    <source>
        <dbReference type="ARBA" id="ARBA00048617"/>
    </source>
</evidence>
<protein>
    <recommendedName>
        <fullName evidence="7 9">Uroporphyrinogen-III synthase</fullName>
        <ecNumber evidence="3 9">4.2.1.75</ecNumber>
    </recommendedName>
</protein>
<comment type="pathway">
    <text evidence="1 9">Porphyrin-containing compound metabolism; protoporphyrin-IX biosynthesis; coproporphyrinogen-III from 5-aminolevulinate: step 3/4.</text>
</comment>
<dbReference type="GO" id="GO:0006780">
    <property type="term" value="P:uroporphyrinogen III biosynthetic process"/>
    <property type="evidence" value="ECO:0007669"/>
    <property type="project" value="UniProtKB-UniRule"/>
</dbReference>
<evidence type="ECO:0000313" key="12">
    <source>
        <dbReference type="Proteomes" id="UP000077255"/>
    </source>
</evidence>
<dbReference type="GO" id="GO:0006782">
    <property type="term" value="P:protoporphyrinogen IX biosynthetic process"/>
    <property type="evidence" value="ECO:0007669"/>
    <property type="project" value="UniProtKB-UniRule"/>
</dbReference>
<keyword evidence="5 9" id="KW-0627">Porphyrin biosynthesis</keyword>
<evidence type="ECO:0000256" key="1">
    <source>
        <dbReference type="ARBA" id="ARBA00004772"/>
    </source>
</evidence>
<dbReference type="CDD" id="cd06578">
    <property type="entry name" value="HemD"/>
    <property type="match status" value="1"/>
</dbReference>
<dbReference type="RefSeq" id="WP_063673802.1">
    <property type="nucleotide sequence ID" value="NZ_CP014841.1"/>
</dbReference>
<evidence type="ECO:0000256" key="9">
    <source>
        <dbReference type="RuleBase" id="RU366031"/>
    </source>
</evidence>
<evidence type="ECO:0000256" key="5">
    <source>
        <dbReference type="ARBA" id="ARBA00023244"/>
    </source>
</evidence>
<evidence type="ECO:0000256" key="3">
    <source>
        <dbReference type="ARBA" id="ARBA00013109"/>
    </source>
</evidence>
<dbReference type="InterPro" id="IPR003754">
    <property type="entry name" value="4pyrrol_synth_uPrphyn_synth"/>
</dbReference>
<dbReference type="GO" id="GO:0004852">
    <property type="term" value="F:uroporphyrinogen-III synthase activity"/>
    <property type="evidence" value="ECO:0007669"/>
    <property type="project" value="UniProtKB-UniRule"/>
</dbReference>
<dbReference type="STRING" id="445710.ATSB10_33600"/>
<dbReference type="Gene3D" id="3.40.50.10090">
    <property type="match status" value="2"/>
</dbReference>
<keyword evidence="4 9" id="KW-0456">Lyase</keyword>
<dbReference type="Proteomes" id="UP000077255">
    <property type="component" value="Chromosome"/>
</dbReference>
<dbReference type="OrthoDB" id="9787650at2"/>
<evidence type="ECO:0000256" key="6">
    <source>
        <dbReference type="ARBA" id="ARBA00037589"/>
    </source>
</evidence>
<dbReference type="InterPro" id="IPR039793">
    <property type="entry name" value="UROS/Hem4"/>
</dbReference>
<evidence type="ECO:0000256" key="4">
    <source>
        <dbReference type="ARBA" id="ARBA00023239"/>
    </source>
</evidence>
<feature type="domain" description="Tetrapyrrole biosynthesis uroporphyrinogen III synthase" evidence="10">
    <location>
        <begin position="25"/>
        <end position="245"/>
    </location>
</feature>
<proteinExistence type="inferred from homology"/>